<dbReference type="Proteomes" id="UP000631114">
    <property type="component" value="Unassembled WGS sequence"/>
</dbReference>
<reference evidence="1 2" key="1">
    <citation type="submission" date="2020-10" db="EMBL/GenBank/DDBJ databases">
        <title>The Coptis chinensis genome and diversification of protoberbering-type alkaloids.</title>
        <authorList>
            <person name="Wang B."/>
            <person name="Shu S."/>
            <person name="Song C."/>
            <person name="Liu Y."/>
        </authorList>
    </citation>
    <scope>NUCLEOTIDE SEQUENCE [LARGE SCALE GENOMIC DNA]</scope>
    <source>
        <strain evidence="1">HL-2020</strain>
        <tissue evidence="1">Leaf</tissue>
    </source>
</reference>
<dbReference type="AlphaFoldDB" id="A0A835MBD9"/>
<dbReference type="Gene3D" id="1.10.510.10">
    <property type="entry name" value="Transferase(Phosphotransferase) domain 1"/>
    <property type="match status" value="1"/>
</dbReference>
<sequence length="81" mass="8886">MISELVDERLPGDRCEVDELKKVIELALTCASSSPGTRPSMADVVVILSGRQLKHMLERPSHVGREDGTNRLVFQTALVSP</sequence>
<organism evidence="1 2">
    <name type="scientific">Coptis chinensis</name>
    <dbReference type="NCBI Taxonomy" id="261450"/>
    <lineage>
        <taxon>Eukaryota</taxon>
        <taxon>Viridiplantae</taxon>
        <taxon>Streptophyta</taxon>
        <taxon>Embryophyta</taxon>
        <taxon>Tracheophyta</taxon>
        <taxon>Spermatophyta</taxon>
        <taxon>Magnoliopsida</taxon>
        <taxon>Ranunculales</taxon>
        <taxon>Ranunculaceae</taxon>
        <taxon>Coptidoideae</taxon>
        <taxon>Coptis</taxon>
    </lineage>
</organism>
<comment type="caution">
    <text evidence="1">The sequence shown here is derived from an EMBL/GenBank/DDBJ whole genome shotgun (WGS) entry which is preliminary data.</text>
</comment>
<keyword evidence="2" id="KW-1185">Reference proteome</keyword>
<name>A0A835MBD9_9MAGN</name>
<dbReference type="EMBL" id="JADFTS010000001">
    <property type="protein sequence ID" value="KAF9626393.1"/>
    <property type="molecule type" value="Genomic_DNA"/>
</dbReference>
<accession>A0A835MBD9</accession>
<protein>
    <submittedName>
        <fullName evidence="1">Uncharacterized protein</fullName>
    </submittedName>
</protein>
<evidence type="ECO:0000313" key="1">
    <source>
        <dbReference type="EMBL" id="KAF9626393.1"/>
    </source>
</evidence>
<evidence type="ECO:0000313" key="2">
    <source>
        <dbReference type="Proteomes" id="UP000631114"/>
    </source>
</evidence>
<gene>
    <name evidence="1" type="ORF">IFM89_033212</name>
</gene>
<dbReference type="OrthoDB" id="4062651at2759"/>
<proteinExistence type="predicted"/>